<dbReference type="EMBL" id="CP023466">
    <property type="protein sequence ID" value="ATE78729.1"/>
    <property type="molecule type" value="Genomic_DNA"/>
</dbReference>
<protein>
    <submittedName>
        <fullName evidence="1">Uncharacterized protein</fullName>
    </submittedName>
</protein>
<organism evidence="1 2">
    <name type="scientific">Pseudomonas frederiksbergensis</name>
    <dbReference type="NCBI Taxonomy" id="104087"/>
    <lineage>
        <taxon>Bacteria</taxon>
        <taxon>Pseudomonadati</taxon>
        <taxon>Pseudomonadota</taxon>
        <taxon>Gammaproteobacteria</taxon>
        <taxon>Pseudomonadales</taxon>
        <taxon>Pseudomonadaceae</taxon>
        <taxon>Pseudomonas</taxon>
    </lineage>
</organism>
<sequence length="79" mass="8587">MNPADVVCLMHRKFWFDDCCAAERSLAGSAAATDCITEHMPDGVAREVLLEGEDIARVNGYNMPTNCQVPNAVSTYPVP</sequence>
<proteinExistence type="predicted"/>
<name>A0AB33EEC8_9PSED</name>
<dbReference type="AlphaFoldDB" id="A0AB33EEC8"/>
<evidence type="ECO:0000313" key="1">
    <source>
        <dbReference type="EMBL" id="ATE78729.1"/>
    </source>
</evidence>
<reference evidence="1 2" key="1">
    <citation type="submission" date="2017-09" db="EMBL/GenBank/DDBJ databases">
        <title>Complete Genome sequence of Lysobacter capsici KNU-15.</title>
        <authorList>
            <person name="Kim M.-C."/>
            <person name="Yi H."/>
            <person name="Lee D.-W."/>
            <person name="Shin J.-H."/>
        </authorList>
    </citation>
    <scope>NUCLEOTIDE SEQUENCE [LARGE SCALE GENOMIC DNA]</scope>
    <source>
        <strain evidence="1 2">KNU-15</strain>
    </source>
</reference>
<gene>
    <name evidence="1" type="ORF">CNN82_20760</name>
</gene>
<dbReference type="Proteomes" id="UP000218385">
    <property type="component" value="Chromosome"/>
</dbReference>
<accession>A0AB33EEC8</accession>
<evidence type="ECO:0000313" key="2">
    <source>
        <dbReference type="Proteomes" id="UP000218385"/>
    </source>
</evidence>